<dbReference type="PROSITE" id="PS00639">
    <property type="entry name" value="THIOL_PROTEASE_HIS"/>
    <property type="match status" value="1"/>
</dbReference>
<organism evidence="10 11">
    <name type="scientific">Sinanodonta woodiana</name>
    <name type="common">Chinese pond mussel</name>
    <name type="synonym">Anodonta woodiana</name>
    <dbReference type="NCBI Taxonomy" id="1069815"/>
    <lineage>
        <taxon>Eukaryota</taxon>
        <taxon>Metazoa</taxon>
        <taxon>Spiralia</taxon>
        <taxon>Lophotrochozoa</taxon>
        <taxon>Mollusca</taxon>
        <taxon>Bivalvia</taxon>
        <taxon>Autobranchia</taxon>
        <taxon>Heteroconchia</taxon>
        <taxon>Palaeoheterodonta</taxon>
        <taxon>Unionida</taxon>
        <taxon>Unionoidea</taxon>
        <taxon>Unionidae</taxon>
        <taxon>Unioninae</taxon>
        <taxon>Sinanodonta</taxon>
    </lineage>
</organism>
<evidence type="ECO:0000313" key="10">
    <source>
        <dbReference type="EMBL" id="KAL3882300.1"/>
    </source>
</evidence>
<keyword evidence="11" id="KW-1185">Reference proteome</keyword>
<keyword evidence="4" id="KW-0788">Thiol protease</keyword>
<dbReference type="SMART" id="SM00645">
    <property type="entry name" value="Pept_C1"/>
    <property type="match status" value="1"/>
</dbReference>
<dbReference type="GO" id="GO:0006508">
    <property type="term" value="P:proteolysis"/>
    <property type="evidence" value="ECO:0007669"/>
    <property type="project" value="UniProtKB-KW"/>
</dbReference>
<dbReference type="SUPFAM" id="SSF54001">
    <property type="entry name" value="Cysteine proteinases"/>
    <property type="match status" value="1"/>
</dbReference>
<sequence length="357" mass="40366">MELNPIMICASILTFVVAAYLVETASGDLNYVHWLEIESVNEIQRNTFGESWELFKITHNKHYESTEEEAYRRNIFYENMKQIYIHNDKYRKGEKSYWLGVNQFSDMTAEEFKALNSGFMPTRVNVTDNTCSTFLPPDNVMLPYTVDWRQKGYVTPVKNQAQCGSCWAFSATGSLEGQNFHKTGKLVSLSEQQLVDCSSAFGNKGCCGGWMVQAFKYIKKYGIETEKEYPYIAKSQECKYKRTKVVAKNTGCVEIAKGNESALQEAVATIGPISVAIDSSHCSFKHYSGGVYEEDQCNSTVVNHAVLVVGYGTEKGKDYWLVKNSWSERWGDKGYIKMARNKGNMCGIASYASYPLV</sequence>
<dbReference type="PRINTS" id="PR00705">
    <property type="entry name" value="PAPAIN"/>
</dbReference>
<dbReference type="Gene3D" id="3.90.70.10">
    <property type="entry name" value="Cysteine proteinases"/>
    <property type="match status" value="1"/>
</dbReference>
<dbReference type="PANTHER" id="PTHR12411">
    <property type="entry name" value="CYSTEINE PROTEASE FAMILY C1-RELATED"/>
    <property type="match status" value="1"/>
</dbReference>
<evidence type="ECO:0008006" key="12">
    <source>
        <dbReference type="Google" id="ProtNLM"/>
    </source>
</evidence>
<protein>
    <recommendedName>
        <fullName evidence="12">Cathepsin L</fullName>
    </recommendedName>
</protein>
<dbReference type="InterPro" id="IPR038765">
    <property type="entry name" value="Papain-like_cys_pep_sf"/>
</dbReference>
<evidence type="ECO:0000259" key="8">
    <source>
        <dbReference type="SMART" id="SM00645"/>
    </source>
</evidence>
<accession>A0ABD3X999</accession>
<dbReference type="Pfam" id="PF00112">
    <property type="entry name" value="Peptidase_C1"/>
    <property type="match status" value="1"/>
</dbReference>
<evidence type="ECO:0000256" key="3">
    <source>
        <dbReference type="ARBA" id="ARBA00022801"/>
    </source>
</evidence>
<dbReference type="InterPro" id="IPR013128">
    <property type="entry name" value="Peptidase_C1A"/>
</dbReference>
<feature type="signal peptide" evidence="7">
    <location>
        <begin position="1"/>
        <end position="27"/>
    </location>
</feature>
<dbReference type="EMBL" id="JBJQND010000003">
    <property type="protein sequence ID" value="KAL3882300.1"/>
    <property type="molecule type" value="Genomic_DNA"/>
</dbReference>
<keyword evidence="7" id="KW-0732">Signal</keyword>
<comment type="caution">
    <text evidence="10">The sequence shown here is derived from an EMBL/GenBank/DDBJ whole genome shotgun (WGS) entry which is preliminary data.</text>
</comment>
<feature type="domain" description="Peptidase C1A papain C-terminal" evidence="8">
    <location>
        <begin position="142"/>
        <end position="356"/>
    </location>
</feature>
<evidence type="ECO:0000256" key="7">
    <source>
        <dbReference type="SAM" id="SignalP"/>
    </source>
</evidence>
<dbReference type="PROSITE" id="PS00139">
    <property type="entry name" value="THIOL_PROTEASE_CYS"/>
    <property type="match status" value="1"/>
</dbReference>
<name>A0ABD3X999_SINWO</name>
<dbReference type="InterPro" id="IPR039417">
    <property type="entry name" value="Peptidase_C1A_papain-like"/>
</dbReference>
<evidence type="ECO:0000259" key="9">
    <source>
        <dbReference type="SMART" id="SM00848"/>
    </source>
</evidence>
<dbReference type="InterPro" id="IPR000169">
    <property type="entry name" value="Pept_cys_AS"/>
</dbReference>
<dbReference type="Pfam" id="PF08246">
    <property type="entry name" value="Inhibitor_I29"/>
    <property type="match status" value="1"/>
</dbReference>
<keyword evidence="2" id="KW-0645">Protease</keyword>
<evidence type="ECO:0000256" key="2">
    <source>
        <dbReference type="ARBA" id="ARBA00022670"/>
    </source>
</evidence>
<dbReference type="InterPro" id="IPR025661">
    <property type="entry name" value="Pept_asp_AS"/>
</dbReference>
<keyword evidence="6" id="KW-1015">Disulfide bond</keyword>
<dbReference type="FunFam" id="3.90.70.10:FF:000006">
    <property type="entry name" value="Cathepsin S"/>
    <property type="match status" value="1"/>
</dbReference>
<dbReference type="CDD" id="cd02248">
    <property type="entry name" value="Peptidase_C1A"/>
    <property type="match status" value="1"/>
</dbReference>
<proteinExistence type="inferred from homology"/>
<dbReference type="Proteomes" id="UP001634394">
    <property type="component" value="Unassembled WGS sequence"/>
</dbReference>
<keyword evidence="5" id="KW-0865">Zymogen</keyword>
<dbReference type="PROSITE" id="PS00640">
    <property type="entry name" value="THIOL_PROTEASE_ASN"/>
    <property type="match status" value="1"/>
</dbReference>
<evidence type="ECO:0000256" key="5">
    <source>
        <dbReference type="ARBA" id="ARBA00023145"/>
    </source>
</evidence>
<gene>
    <name evidence="10" type="ORF">ACJMK2_028661</name>
</gene>
<dbReference type="InterPro" id="IPR000668">
    <property type="entry name" value="Peptidase_C1A_C"/>
</dbReference>
<evidence type="ECO:0000256" key="4">
    <source>
        <dbReference type="ARBA" id="ARBA00022807"/>
    </source>
</evidence>
<feature type="chain" id="PRO_5044849823" description="Cathepsin L" evidence="7">
    <location>
        <begin position="28"/>
        <end position="357"/>
    </location>
</feature>
<dbReference type="SMART" id="SM00848">
    <property type="entry name" value="Inhibitor_I29"/>
    <property type="match status" value="1"/>
</dbReference>
<reference evidence="10 11" key="1">
    <citation type="submission" date="2024-11" db="EMBL/GenBank/DDBJ databases">
        <title>Chromosome-level genome assembly of the freshwater bivalve Anodonta woodiana.</title>
        <authorList>
            <person name="Chen X."/>
        </authorList>
    </citation>
    <scope>NUCLEOTIDE SEQUENCE [LARGE SCALE GENOMIC DNA]</scope>
    <source>
        <strain evidence="10">MN2024</strain>
        <tissue evidence="10">Gills</tissue>
    </source>
</reference>
<dbReference type="InterPro" id="IPR013201">
    <property type="entry name" value="Prot_inhib_I29"/>
</dbReference>
<comment type="similarity">
    <text evidence="1">Belongs to the peptidase C1 family.</text>
</comment>
<dbReference type="AlphaFoldDB" id="A0ABD3X999"/>
<dbReference type="InterPro" id="IPR025660">
    <property type="entry name" value="Pept_his_AS"/>
</dbReference>
<evidence type="ECO:0000256" key="1">
    <source>
        <dbReference type="ARBA" id="ARBA00008455"/>
    </source>
</evidence>
<dbReference type="GO" id="GO:0008234">
    <property type="term" value="F:cysteine-type peptidase activity"/>
    <property type="evidence" value="ECO:0007669"/>
    <property type="project" value="UniProtKB-KW"/>
</dbReference>
<feature type="domain" description="Cathepsin propeptide inhibitor" evidence="9">
    <location>
        <begin position="52"/>
        <end position="112"/>
    </location>
</feature>
<evidence type="ECO:0000256" key="6">
    <source>
        <dbReference type="ARBA" id="ARBA00023157"/>
    </source>
</evidence>
<evidence type="ECO:0000313" key="11">
    <source>
        <dbReference type="Proteomes" id="UP001634394"/>
    </source>
</evidence>
<keyword evidence="3" id="KW-0378">Hydrolase</keyword>